<dbReference type="GO" id="GO:0008270">
    <property type="term" value="F:zinc ion binding"/>
    <property type="evidence" value="ECO:0007669"/>
    <property type="project" value="InterPro"/>
</dbReference>
<evidence type="ECO:0000313" key="11">
    <source>
        <dbReference type="EMBL" id="SHE95038.1"/>
    </source>
</evidence>
<dbReference type="InterPro" id="IPR011032">
    <property type="entry name" value="GroES-like_sf"/>
</dbReference>
<feature type="domain" description="Enoyl reductase (ER)" evidence="10">
    <location>
        <begin position="16"/>
        <end position="334"/>
    </location>
</feature>
<dbReference type="NCBIfam" id="TIGR02817">
    <property type="entry name" value="adh_fam_1"/>
    <property type="match status" value="1"/>
</dbReference>
<dbReference type="SUPFAM" id="SSF51735">
    <property type="entry name" value="NAD(P)-binding Rossmann-fold domains"/>
    <property type="match status" value="1"/>
</dbReference>
<keyword evidence="12" id="KW-1185">Reference proteome</keyword>
<protein>
    <recommendedName>
        <fullName evidence="8">Zinc-type alcohol dehydrogenase-like protein</fullName>
    </recommendedName>
</protein>
<accession>A0A1M4XNM1</accession>
<evidence type="ECO:0000313" key="12">
    <source>
        <dbReference type="Proteomes" id="UP000183987"/>
    </source>
</evidence>
<dbReference type="PANTHER" id="PTHR44154">
    <property type="entry name" value="QUINONE OXIDOREDUCTASE"/>
    <property type="match status" value="1"/>
</dbReference>
<sequence length="337" mass="35838">MKAIGYQQSLPIDDPKSLQDIELPDPTESDLGPHDLLVEVAAISVNPVDTKIRKAMAPDEGWKVLGWDASGTVKAVGTNVTIFSPGDAVFYAGAIDRPGTNAQLHVVDERIVGHKPSSLTDAEAAALPLTSITAWELLFDGMKIPEGGGAGDAILILGGAGGVGSILIQIAKALTKLTVIATASRADTQNWVRKMGADHVVNHHKDMTAQLKALGIAPRYVASLTGTEQNWAAIIDLIAPRGTIALIDDPKTLDALALKPKALTLHFEFMFTRSQHHTEDMTEQHRLLDRVAGLVNEGRIQTSANRDGGNITAKNLRSAHAHQESGSAIGKTVLAEF</sequence>
<dbReference type="EMBL" id="FQUE01000002">
    <property type="protein sequence ID" value="SHE95038.1"/>
    <property type="molecule type" value="Genomic_DNA"/>
</dbReference>
<dbReference type="InterPro" id="IPR020843">
    <property type="entry name" value="ER"/>
</dbReference>
<dbReference type="OrthoDB" id="9785812at2"/>
<dbReference type="InterPro" id="IPR051603">
    <property type="entry name" value="Zinc-ADH_QOR/CCCR"/>
</dbReference>
<name>A0A1M4XNM1_LOKAT</name>
<keyword evidence="7" id="KW-0007">Acetylation</keyword>
<dbReference type="RefSeq" id="WP_072856643.1">
    <property type="nucleotide sequence ID" value="NZ_FQUE01000002.1"/>
</dbReference>
<evidence type="ECO:0000256" key="1">
    <source>
        <dbReference type="ARBA" id="ARBA00004496"/>
    </source>
</evidence>
<dbReference type="PANTHER" id="PTHR44154:SF1">
    <property type="entry name" value="QUINONE OXIDOREDUCTASE"/>
    <property type="match status" value="1"/>
</dbReference>
<dbReference type="AlphaFoldDB" id="A0A1M4XNM1"/>
<evidence type="ECO:0000256" key="4">
    <source>
        <dbReference type="ARBA" id="ARBA00022490"/>
    </source>
</evidence>
<dbReference type="GO" id="GO:0005737">
    <property type="term" value="C:cytoplasm"/>
    <property type="evidence" value="ECO:0007669"/>
    <property type="project" value="UniProtKB-SubCell"/>
</dbReference>
<evidence type="ECO:0000256" key="7">
    <source>
        <dbReference type="ARBA" id="ARBA00022990"/>
    </source>
</evidence>
<dbReference type="Pfam" id="PF08240">
    <property type="entry name" value="ADH_N"/>
    <property type="match status" value="1"/>
</dbReference>
<keyword evidence="6" id="KW-0694">RNA-binding</keyword>
<dbReference type="InterPro" id="IPR036291">
    <property type="entry name" value="NAD(P)-bd_dom_sf"/>
</dbReference>
<evidence type="ECO:0000256" key="5">
    <source>
        <dbReference type="ARBA" id="ARBA00022857"/>
    </source>
</evidence>
<dbReference type="STRING" id="366533.SAMN05444339_102544"/>
<dbReference type="GO" id="GO:0016491">
    <property type="term" value="F:oxidoreductase activity"/>
    <property type="evidence" value="ECO:0007669"/>
    <property type="project" value="UniProtKB-KW"/>
</dbReference>
<comment type="subunit">
    <text evidence="3">Homotetramer.</text>
</comment>
<comment type="subcellular location">
    <subcellularLocation>
        <location evidence="1">Cytoplasm</location>
    </subcellularLocation>
</comment>
<dbReference type="InterPro" id="IPR013154">
    <property type="entry name" value="ADH-like_N"/>
</dbReference>
<evidence type="ECO:0000259" key="10">
    <source>
        <dbReference type="SMART" id="SM00829"/>
    </source>
</evidence>
<proteinExistence type="inferred from homology"/>
<dbReference type="Gene3D" id="3.90.180.10">
    <property type="entry name" value="Medium-chain alcohol dehydrogenases, catalytic domain"/>
    <property type="match status" value="1"/>
</dbReference>
<evidence type="ECO:0000256" key="6">
    <source>
        <dbReference type="ARBA" id="ARBA00022884"/>
    </source>
</evidence>
<dbReference type="Gene3D" id="3.40.50.720">
    <property type="entry name" value="NAD(P)-binding Rossmann-like Domain"/>
    <property type="match status" value="1"/>
</dbReference>
<comment type="similarity">
    <text evidence="2 8">Belongs to the zinc-containing alcohol dehydrogenase family. Quinone oxidoreductase subfamily.</text>
</comment>
<feature type="region of interest" description="Disordered" evidence="9">
    <location>
        <begin position="11"/>
        <end position="30"/>
    </location>
</feature>
<dbReference type="CDD" id="cd08252">
    <property type="entry name" value="AL_MDR"/>
    <property type="match status" value="1"/>
</dbReference>
<dbReference type="SUPFAM" id="SSF50129">
    <property type="entry name" value="GroES-like"/>
    <property type="match status" value="1"/>
</dbReference>
<organism evidence="11 12">
    <name type="scientific">Loktanella atrilutea</name>
    <dbReference type="NCBI Taxonomy" id="366533"/>
    <lineage>
        <taxon>Bacteria</taxon>
        <taxon>Pseudomonadati</taxon>
        <taxon>Pseudomonadota</taxon>
        <taxon>Alphaproteobacteria</taxon>
        <taxon>Rhodobacterales</taxon>
        <taxon>Roseobacteraceae</taxon>
        <taxon>Loktanella</taxon>
    </lineage>
</organism>
<dbReference type="InterPro" id="IPR014182">
    <property type="entry name" value="ADH_Zn_typ-1"/>
</dbReference>
<reference evidence="12" key="1">
    <citation type="submission" date="2016-11" db="EMBL/GenBank/DDBJ databases">
        <authorList>
            <person name="Varghese N."/>
            <person name="Submissions S."/>
        </authorList>
    </citation>
    <scope>NUCLEOTIDE SEQUENCE [LARGE SCALE GENOMIC DNA]</scope>
    <source>
        <strain evidence="12">DSM 29326</strain>
    </source>
</reference>
<keyword evidence="8" id="KW-0479">Metal-binding</keyword>
<keyword evidence="5" id="KW-0521">NADP</keyword>
<keyword evidence="4" id="KW-0963">Cytoplasm</keyword>
<keyword evidence="8" id="KW-0862">Zinc</keyword>
<dbReference type="SMART" id="SM00829">
    <property type="entry name" value="PKS_ER"/>
    <property type="match status" value="1"/>
</dbReference>
<evidence type="ECO:0000256" key="9">
    <source>
        <dbReference type="SAM" id="MobiDB-lite"/>
    </source>
</evidence>
<dbReference type="PROSITE" id="PS01162">
    <property type="entry name" value="QOR_ZETA_CRYSTAL"/>
    <property type="match status" value="1"/>
</dbReference>
<keyword evidence="8" id="KW-0560">Oxidoreductase</keyword>
<dbReference type="GO" id="GO:0003723">
    <property type="term" value="F:RNA binding"/>
    <property type="evidence" value="ECO:0007669"/>
    <property type="project" value="UniProtKB-KW"/>
</dbReference>
<gene>
    <name evidence="11" type="ORF">SAMN05444339_102544</name>
</gene>
<dbReference type="Proteomes" id="UP000183987">
    <property type="component" value="Unassembled WGS sequence"/>
</dbReference>
<dbReference type="Pfam" id="PF00107">
    <property type="entry name" value="ADH_zinc_N"/>
    <property type="match status" value="1"/>
</dbReference>
<dbReference type="InterPro" id="IPR002364">
    <property type="entry name" value="Quin_OxRdtase/zeta-crystal_CS"/>
</dbReference>
<evidence type="ECO:0000256" key="3">
    <source>
        <dbReference type="ARBA" id="ARBA00011881"/>
    </source>
</evidence>
<evidence type="ECO:0000256" key="2">
    <source>
        <dbReference type="ARBA" id="ARBA00010371"/>
    </source>
</evidence>
<dbReference type="InterPro" id="IPR013149">
    <property type="entry name" value="ADH-like_C"/>
</dbReference>
<evidence type="ECO:0000256" key="8">
    <source>
        <dbReference type="RuleBase" id="RU364000"/>
    </source>
</evidence>